<reference evidence="4 5" key="1">
    <citation type="journal article" date="2014" name="Nat. Commun.">
        <title>The rainbow trout genome provides novel insights into evolution after whole-genome duplication in vertebrates.</title>
        <authorList>
            <person name="Berthelot C."/>
            <person name="Brunet F."/>
            <person name="Chalopin D."/>
            <person name="Juanchich A."/>
            <person name="Bernard M."/>
            <person name="Noel B."/>
            <person name="Bento P."/>
            <person name="Da Silva C."/>
            <person name="Labadie K."/>
            <person name="Alberti A."/>
            <person name="Aury J.M."/>
            <person name="Louis A."/>
            <person name="Dehais P."/>
            <person name="Bardou P."/>
            <person name="Montfort J."/>
            <person name="Klopp C."/>
            <person name="Cabau C."/>
            <person name="Gaspin C."/>
            <person name="Thorgaard G.H."/>
            <person name="Boussaha M."/>
            <person name="Quillet E."/>
            <person name="Guyomard R."/>
            <person name="Galiana D."/>
            <person name="Bobe J."/>
            <person name="Volff J.N."/>
            <person name="Genet C."/>
            <person name="Wincker P."/>
            <person name="Jaillon O."/>
            <person name="Roest Crollius H."/>
            <person name="Guiguen Y."/>
        </authorList>
    </citation>
    <scope>NUCLEOTIDE SEQUENCE [LARGE SCALE GENOMIC DNA]</scope>
</reference>
<dbReference type="InterPro" id="IPR014712">
    <property type="entry name" value="ANTH_dom_sf"/>
</dbReference>
<feature type="region of interest" description="Disordered" evidence="2">
    <location>
        <begin position="350"/>
        <end position="375"/>
    </location>
</feature>
<keyword evidence="1" id="KW-0175">Coiled coil</keyword>
<dbReference type="InterPro" id="IPR045192">
    <property type="entry name" value="AP180-like"/>
</dbReference>
<dbReference type="GO" id="GO:0000149">
    <property type="term" value="F:SNARE binding"/>
    <property type="evidence" value="ECO:0007669"/>
    <property type="project" value="TreeGrafter"/>
</dbReference>
<dbReference type="AlphaFoldDB" id="A0A060X9K4"/>
<dbReference type="GO" id="GO:0032050">
    <property type="term" value="F:clathrin heavy chain binding"/>
    <property type="evidence" value="ECO:0007669"/>
    <property type="project" value="TreeGrafter"/>
</dbReference>
<organism evidence="4 5">
    <name type="scientific">Oncorhynchus mykiss</name>
    <name type="common">Rainbow trout</name>
    <name type="synonym">Salmo gairdneri</name>
    <dbReference type="NCBI Taxonomy" id="8022"/>
    <lineage>
        <taxon>Eukaryota</taxon>
        <taxon>Metazoa</taxon>
        <taxon>Chordata</taxon>
        <taxon>Craniata</taxon>
        <taxon>Vertebrata</taxon>
        <taxon>Euteleostomi</taxon>
        <taxon>Actinopterygii</taxon>
        <taxon>Neopterygii</taxon>
        <taxon>Teleostei</taxon>
        <taxon>Protacanthopterygii</taxon>
        <taxon>Salmoniformes</taxon>
        <taxon>Salmonidae</taxon>
        <taxon>Salmoninae</taxon>
        <taxon>Oncorhynchus</taxon>
    </lineage>
</organism>
<evidence type="ECO:0000313" key="4">
    <source>
        <dbReference type="EMBL" id="CDQ75907.1"/>
    </source>
</evidence>
<feature type="compositionally biased region" description="Polar residues" evidence="2">
    <location>
        <begin position="359"/>
        <end position="375"/>
    </location>
</feature>
<accession>A0A060X9K4</accession>
<dbReference type="GO" id="GO:0005545">
    <property type="term" value="F:1-phosphatidylinositol binding"/>
    <property type="evidence" value="ECO:0007669"/>
    <property type="project" value="InterPro"/>
</dbReference>
<dbReference type="STRING" id="8022.A0A060X9K4"/>
<dbReference type="GO" id="GO:0030136">
    <property type="term" value="C:clathrin-coated vesicle"/>
    <property type="evidence" value="ECO:0007669"/>
    <property type="project" value="InterPro"/>
</dbReference>
<name>A0A060X9K4_ONCMY</name>
<feature type="coiled-coil region" evidence="1">
    <location>
        <begin position="97"/>
        <end position="124"/>
    </location>
</feature>
<proteinExistence type="predicted"/>
<feature type="compositionally biased region" description="Low complexity" evidence="2">
    <location>
        <begin position="429"/>
        <end position="445"/>
    </location>
</feature>
<dbReference type="GO" id="GO:0098894">
    <property type="term" value="C:extrinsic component of presynaptic endocytic zone membrane"/>
    <property type="evidence" value="ECO:0007669"/>
    <property type="project" value="TreeGrafter"/>
</dbReference>
<evidence type="ECO:0000259" key="3">
    <source>
        <dbReference type="Pfam" id="PF07651"/>
    </source>
</evidence>
<dbReference type="GO" id="GO:0016185">
    <property type="term" value="P:synaptic vesicle budding from presynaptic endocytic zone membrane"/>
    <property type="evidence" value="ECO:0007669"/>
    <property type="project" value="TreeGrafter"/>
</dbReference>
<dbReference type="GO" id="GO:0005905">
    <property type="term" value="C:clathrin-coated pit"/>
    <property type="evidence" value="ECO:0007669"/>
    <property type="project" value="TreeGrafter"/>
</dbReference>
<dbReference type="GO" id="GO:0072583">
    <property type="term" value="P:clathrin-dependent endocytosis"/>
    <property type="evidence" value="ECO:0007669"/>
    <property type="project" value="InterPro"/>
</dbReference>
<feature type="domain" description="AP180 N-terminal homology (ANTH)" evidence="3">
    <location>
        <begin position="1"/>
        <end position="59"/>
    </location>
</feature>
<protein>
    <recommendedName>
        <fullName evidence="3">AP180 N-terminal homology (ANTH) domain-containing protein</fullName>
    </recommendedName>
</protein>
<dbReference type="GO" id="GO:0005546">
    <property type="term" value="F:phosphatidylinositol-4,5-bisphosphate binding"/>
    <property type="evidence" value="ECO:0007669"/>
    <property type="project" value="TreeGrafter"/>
</dbReference>
<dbReference type="EMBL" id="FR905091">
    <property type="protein sequence ID" value="CDQ75907.1"/>
    <property type="molecule type" value="Genomic_DNA"/>
</dbReference>
<dbReference type="InterPro" id="IPR011417">
    <property type="entry name" value="ANTH_dom"/>
</dbReference>
<gene>
    <name evidence="4" type="ORF">GSONMT00063438001</name>
</gene>
<dbReference type="Pfam" id="PF07651">
    <property type="entry name" value="ANTH"/>
    <property type="match status" value="1"/>
</dbReference>
<dbReference type="PaxDb" id="8022-A0A060X9K4"/>
<dbReference type="GO" id="GO:0048268">
    <property type="term" value="P:clathrin coat assembly"/>
    <property type="evidence" value="ECO:0007669"/>
    <property type="project" value="InterPro"/>
</dbReference>
<dbReference type="GO" id="GO:0008021">
    <property type="term" value="C:synaptic vesicle"/>
    <property type="evidence" value="ECO:0007669"/>
    <property type="project" value="TreeGrafter"/>
</dbReference>
<dbReference type="Gene3D" id="1.20.58.150">
    <property type="entry name" value="ANTH domain"/>
    <property type="match status" value="1"/>
</dbReference>
<dbReference type="SUPFAM" id="SSF89009">
    <property type="entry name" value="GAT-like domain"/>
    <property type="match status" value="1"/>
</dbReference>
<dbReference type="PANTHER" id="PTHR22951:SF16">
    <property type="entry name" value="PHOSPHATIDYLINOSITOL-BINDING CLATHRIN ASSEMBLY PROTEIN"/>
    <property type="match status" value="1"/>
</dbReference>
<evidence type="ECO:0000313" key="5">
    <source>
        <dbReference type="Proteomes" id="UP000193380"/>
    </source>
</evidence>
<feature type="region of interest" description="Disordered" evidence="2">
    <location>
        <begin position="419"/>
        <end position="463"/>
    </location>
</feature>
<sequence length="463" mass="48677">MKKTQCKEGLDIYKKFLTRMTRISEFLKVAEQVGIDRGDIPDLSQAPSSLLDALEQHLASLEGKKVKDSTAASRASTLSNAVSSLANTGISFTKVDEREKQAALEEEQARLKALKEQRLKELQKGPSFSATTASSPVSMDGGTINTAPAIDLFSTPSFANSTSKAASDLLDLQPAFQQQALPISTGLPTANTWGDPFTSTEAVDDSIPNFNPFLSHPVVDAVHLPVESSDGVSSRTPSHEMFGDSFCGPASYPTTPLFQSEPPAVAGLFGGFSASPTPQPQTARGLNVDFDSVFGNNVDSAVASLPGQGQIPSGQQPGKLVSDDLDSSLANLVGNLGIGNGVAKNDIHWSQPGEKKLTGGNNWQPKTAPSTTWNPATMAPSVMAFPATTPTGMMAYGMPPQMGSMGMMTQPTIMYSQPVMRPANPFGTAPGAQPSAASSPSSQSPLRAPGKDPFAQLSLKDFL</sequence>
<evidence type="ECO:0000256" key="2">
    <source>
        <dbReference type="SAM" id="MobiDB-lite"/>
    </source>
</evidence>
<dbReference type="Proteomes" id="UP000193380">
    <property type="component" value="Chromosome 12"/>
</dbReference>
<evidence type="ECO:0000256" key="1">
    <source>
        <dbReference type="SAM" id="Coils"/>
    </source>
</evidence>
<dbReference type="PANTHER" id="PTHR22951">
    <property type="entry name" value="CLATHRIN ASSEMBLY PROTEIN"/>
    <property type="match status" value="1"/>
</dbReference>